<dbReference type="InterPro" id="IPR036426">
    <property type="entry name" value="Bulb-type_lectin_dom_sf"/>
</dbReference>
<evidence type="ECO:0000313" key="2">
    <source>
        <dbReference type="EMBL" id="MBD2612255.1"/>
    </source>
</evidence>
<proteinExistence type="predicted"/>
<protein>
    <submittedName>
        <fullName evidence="2">Uncharacterized protein</fullName>
    </submittedName>
</protein>
<feature type="region of interest" description="Disordered" evidence="1">
    <location>
        <begin position="1"/>
        <end position="20"/>
    </location>
</feature>
<dbReference type="RefSeq" id="WP_190949815.1">
    <property type="nucleotide sequence ID" value="NZ_JACJTC010000009.1"/>
</dbReference>
<gene>
    <name evidence="2" type="ORF">H6G94_13360</name>
</gene>
<sequence length="537" mass="57858">MAQKSRSELQGLFKTGTKPSQQDFADFIESTLNIKDDGIQKPSGADTPLKITAQGNDEKLIDFYAGETKTWGFNQKLGDKQGFNISNPGGSRFFIANSNGNVGLSIDQPTAKLHIQQTANEDALRIDDELKDTTPFLINKDGNVGIGTATPGTKLEINGNLKLQQGVAVNQISSDSTLAGNSDLTIPTEKAIKTYADTKALLAGSANQDFQTKNLTVNSNFKLQQGVTVNKISNDGTLAGNSDLAIPTEKAIKTYADTKALLGGSASQDFQANNLTIKGKISGGIDRLTSSDNKYTLVMQSDRNLVIYDDTQTQGNKAVWSLAGSSNQSFYTKNLSVSGSLTVTDSLSVAASAGSTVNIDLSGHVQLKEYGTQNLAFFQARDDSSNRDIGLRIRTQKEGDKKPSIVDAITISPDGNLGLGTTSPGVKLDVNGSLRANSLKLTTKLISFKKYSNLGDNINYKTDYPTSQWICSIAGFYSGPGDINEGTVADIIQVYTYPNSDGWWYIRADFLTHNKGENWTIWLMAINRDIAEATNSL</sequence>
<dbReference type="Proteomes" id="UP000606396">
    <property type="component" value="Unassembled WGS sequence"/>
</dbReference>
<dbReference type="EMBL" id="JACJTC010000009">
    <property type="protein sequence ID" value="MBD2612255.1"/>
    <property type="molecule type" value="Genomic_DNA"/>
</dbReference>
<evidence type="ECO:0000313" key="3">
    <source>
        <dbReference type="Proteomes" id="UP000606396"/>
    </source>
</evidence>
<evidence type="ECO:0000256" key="1">
    <source>
        <dbReference type="SAM" id="MobiDB-lite"/>
    </source>
</evidence>
<keyword evidence="3" id="KW-1185">Reference proteome</keyword>
<reference evidence="2 3" key="1">
    <citation type="journal article" date="2020" name="ISME J.">
        <title>Comparative genomics reveals insights into cyanobacterial evolution and habitat adaptation.</title>
        <authorList>
            <person name="Chen M.Y."/>
            <person name="Teng W.K."/>
            <person name="Zhao L."/>
            <person name="Hu C.X."/>
            <person name="Zhou Y.K."/>
            <person name="Han B.P."/>
            <person name="Song L.R."/>
            <person name="Shu W.S."/>
        </authorList>
    </citation>
    <scope>NUCLEOTIDE SEQUENCE [LARGE SCALE GENOMIC DNA]</scope>
    <source>
        <strain evidence="2 3">FACHB-252</strain>
    </source>
</reference>
<dbReference type="SUPFAM" id="SSF51110">
    <property type="entry name" value="alpha-D-mannose-specific plant lectins"/>
    <property type="match status" value="1"/>
</dbReference>
<organism evidence="2 3">
    <name type="scientific">Nostoc punctiforme FACHB-252</name>
    <dbReference type="NCBI Taxonomy" id="1357509"/>
    <lineage>
        <taxon>Bacteria</taxon>
        <taxon>Bacillati</taxon>
        <taxon>Cyanobacteriota</taxon>
        <taxon>Cyanophyceae</taxon>
        <taxon>Nostocales</taxon>
        <taxon>Nostocaceae</taxon>
        <taxon>Nostoc</taxon>
    </lineage>
</organism>
<dbReference type="Gene3D" id="2.90.10.10">
    <property type="entry name" value="Bulb-type lectin domain"/>
    <property type="match status" value="1"/>
</dbReference>
<accession>A0ABR8H8T2</accession>
<name>A0ABR8H8T2_NOSPU</name>
<comment type="caution">
    <text evidence="2">The sequence shown here is derived from an EMBL/GenBank/DDBJ whole genome shotgun (WGS) entry which is preliminary data.</text>
</comment>